<keyword evidence="2" id="KW-1133">Transmembrane helix</keyword>
<protein>
    <submittedName>
        <fullName evidence="3">MFS transporter</fullName>
    </submittedName>
</protein>
<sequence length="456" mass="45842">MTALTGRQVRRRYLILHGLRWLPTGLLIPVLMLLLLERGLSLPQVGFVAAAQGLMVLALELPTGGFADALGRKPVLVGAALVNLGSLLLLLTADSFVLFLLVFLLQGIFRALDSGPLESWYVDAALAADPDAPIERGLSAGGVVLGVCIGAGALLSGGLVALGPVGGISALTLPVLVAITLEVVALATMLLLLVEVRPAAGVAALRGSLRAVPGAIGGALGLARRSRIVLALIAVELFWGFGMVTFETLLPVRLAEVLGNPDRAAALLGPTASVAWLASAGGAALIAYASRWLGVPVSAGLLRILQGATVVGMGLLAGPVGIIAAYLLCYAVHGASNPLHAGLLHRQVDGPYRNSVISLNSMVAQPAGALGGVVLTSLAAATSVSTAMVVGGIVLAAAAPLYLPAWWANRRAPVPAQPDPSGPGTSASAPAEPGPAGSVPTAIEVQGSGSVTSSHG</sequence>
<keyword evidence="4" id="KW-1185">Reference proteome</keyword>
<feature type="transmembrane region" description="Helical" evidence="2">
    <location>
        <begin position="12"/>
        <end position="36"/>
    </location>
</feature>
<dbReference type="InterPro" id="IPR011701">
    <property type="entry name" value="MFS"/>
</dbReference>
<feature type="region of interest" description="Disordered" evidence="1">
    <location>
        <begin position="414"/>
        <end position="456"/>
    </location>
</feature>
<evidence type="ECO:0000313" key="4">
    <source>
        <dbReference type="Proteomes" id="UP001339911"/>
    </source>
</evidence>
<gene>
    <name evidence="3" type="ORF">V1634_25400</name>
</gene>
<feature type="transmembrane region" description="Helical" evidence="2">
    <location>
        <begin position="199"/>
        <end position="221"/>
    </location>
</feature>
<feature type="compositionally biased region" description="Polar residues" evidence="1">
    <location>
        <begin position="447"/>
        <end position="456"/>
    </location>
</feature>
<evidence type="ECO:0000256" key="1">
    <source>
        <dbReference type="SAM" id="MobiDB-lite"/>
    </source>
</evidence>
<evidence type="ECO:0000313" key="3">
    <source>
        <dbReference type="EMBL" id="MEE6310176.1"/>
    </source>
</evidence>
<dbReference type="PANTHER" id="PTHR23530">
    <property type="entry name" value="TRANSPORT PROTEIN-RELATED"/>
    <property type="match status" value="1"/>
</dbReference>
<name>A0ABU7SJP7_9ACTN</name>
<feature type="transmembrane region" description="Helical" evidence="2">
    <location>
        <begin position="266"/>
        <end position="289"/>
    </location>
</feature>
<dbReference type="PANTHER" id="PTHR23530:SF1">
    <property type="entry name" value="PERMEASE, MAJOR FACILITATOR SUPERFAMILY-RELATED"/>
    <property type="match status" value="1"/>
</dbReference>
<feature type="transmembrane region" description="Helical" evidence="2">
    <location>
        <begin position="378"/>
        <end position="403"/>
    </location>
</feature>
<feature type="transmembrane region" description="Helical" evidence="2">
    <location>
        <begin position="310"/>
        <end position="333"/>
    </location>
</feature>
<feature type="compositionally biased region" description="Low complexity" evidence="1">
    <location>
        <begin position="422"/>
        <end position="440"/>
    </location>
</feature>
<reference evidence="3 4" key="1">
    <citation type="submission" date="2024-01" db="EMBL/GenBank/DDBJ databases">
        <title>Genome insights into Plantactinospora veratri sp. nov.</title>
        <authorList>
            <person name="Wang L."/>
        </authorList>
    </citation>
    <scope>NUCLEOTIDE SEQUENCE [LARGE SCALE GENOMIC DNA]</scope>
    <source>
        <strain evidence="3 4">NEAU-FHS4</strain>
    </source>
</reference>
<feature type="transmembrane region" description="Helical" evidence="2">
    <location>
        <begin position="140"/>
        <end position="163"/>
    </location>
</feature>
<dbReference type="InterPro" id="IPR036259">
    <property type="entry name" value="MFS_trans_sf"/>
</dbReference>
<keyword evidence="2" id="KW-0812">Transmembrane</keyword>
<feature type="transmembrane region" description="Helical" evidence="2">
    <location>
        <begin position="75"/>
        <end position="105"/>
    </location>
</feature>
<dbReference type="RefSeq" id="WP_331210408.1">
    <property type="nucleotide sequence ID" value="NZ_JAZGQL010000023.1"/>
</dbReference>
<dbReference type="Pfam" id="PF07690">
    <property type="entry name" value="MFS_1"/>
    <property type="match status" value="1"/>
</dbReference>
<feature type="transmembrane region" description="Helical" evidence="2">
    <location>
        <begin position="42"/>
        <end position="63"/>
    </location>
</feature>
<dbReference type="Gene3D" id="1.20.1250.20">
    <property type="entry name" value="MFS general substrate transporter like domains"/>
    <property type="match status" value="1"/>
</dbReference>
<dbReference type="Proteomes" id="UP001339911">
    <property type="component" value="Unassembled WGS sequence"/>
</dbReference>
<feature type="transmembrane region" description="Helical" evidence="2">
    <location>
        <begin position="228"/>
        <end position="246"/>
    </location>
</feature>
<organism evidence="3 4">
    <name type="scientific">Plantactinospora veratri</name>
    <dbReference type="NCBI Taxonomy" id="1436122"/>
    <lineage>
        <taxon>Bacteria</taxon>
        <taxon>Bacillati</taxon>
        <taxon>Actinomycetota</taxon>
        <taxon>Actinomycetes</taxon>
        <taxon>Micromonosporales</taxon>
        <taxon>Micromonosporaceae</taxon>
        <taxon>Plantactinospora</taxon>
    </lineage>
</organism>
<feature type="transmembrane region" description="Helical" evidence="2">
    <location>
        <begin position="170"/>
        <end position="193"/>
    </location>
</feature>
<dbReference type="EMBL" id="JAZGQL010000023">
    <property type="protein sequence ID" value="MEE6310176.1"/>
    <property type="molecule type" value="Genomic_DNA"/>
</dbReference>
<keyword evidence="2" id="KW-0472">Membrane</keyword>
<dbReference type="SUPFAM" id="SSF103473">
    <property type="entry name" value="MFS general substrate transporter"/>
    <property type="match status" value="1"/>
</dbReference>
<proteinExistence type="predicted"/>
<accession>A0ABU7SJP7</accession>
<comment type="caution">
    <text evidence="3">The sequence shown here is derived from an EMBL/GenBank/DDBJ whole genome shotgun (WGS) entry which is preliminary data.</text>
</comment>
<dbReference type="InterPro" id="IPR053160">
    <property type="entry name" value="MFS_DHA3_Transporter"/>
</dbReference>
<evidence type="ECO:0000256" key="2">
    <source>
        <dbReference type="SAM" id="Phobius"/>
    </source>
</evidence>